<gene>
    <name evidence="3" type="ORF">M9Y10_036886</name>
</gene>
<organism evidence="3 4">
    <name type="scientific">Tritrichomonas musculus</name>
    <dbReference type="NCBI Taxonomy" id="1915356"/>
    <lineage>
        <taxon>Eukaryota</taxon>
        <taxon>Metamonada</taxon>
        <taxon>Parabasalia</taxon>
        <taxon>Tritrichomonadida</taxon>
        <taxon>Tritrichomonadidae</taxon>
        <taxon>Tritrichomonas</taxon>
    </lineage>
</organism>
<dbReference type="EMBL" id="JAPFFF010000061">
    <property type="protein sequence ID" value="KAK8837157.1"/>
    <property type="molecule type" value="Genomic_DNA"/>
</dbReference>
<feature type="transmembrane region" description="Helical" evidence="1">
    <location>
        <begin position="12"/>
        <end position="36"/>
    </location>
</feature>
<evidence type="ECO:0000259" key="2">
    <source>
        <dbReference type="Pfam" id="PF03407"/>
    </source>
</evidence>
<dbReference type="Proteomes" id="UP001470230">
    <property type="component" value="Unassembled WGS sequence"/>
</dbReference>
<dbReference type="Pfam" id="PF03407">
    <property type="entry name" value="Nucleotid_trans"/>
    <property type="match status" value="1"/>
</dbReference>
<accession>A0ABR2GT90</accession>
<keyword evidence="1" id="KW-0812">Transmembrane</keyword>
<keyword evidence="4" id="KW-1185">Reference proteome</keyword>
<evidence type="ECO:0000313" key="4">
    <source>
        <dbReference type="Proteomes" id="UP001470230"/>
    </source>
</evidence>
<proteinExistence type="predicted"/>
<feature type="domain" description="Nucleotide-diphospho-sugar transferase" evidence="2">
    <location>
        <begin position="118"/>
        <end position="315"/>
    </location>
</feature>
<evidence type="ECO:0000313" key="3">
    <source>
        <dbReference type="EMBL" id="KAK8837157.1"/>
    </source>
</evidence>
<reference evidence="3 4" key="1">
    <citation type="submission" date="2024-04" db="EMBL/GenBank/DDBJ databases">
        <title>Tritrichomonas musculus Genome.</title>
        <authorList>
            <person name="Alves-Ferreira E."/>
            <person name="Grigg M."/>
            <person name="Lorenzi H."/>
            <person name="Galac M."/>
        </authorList>
    </citation>
    <scope>NUCLEOTIDE SEQUENCE [LARGE SCALE GENOMIC DNA]</scope>
    <source>
        <strain evidence="3 4">EAF2021</strain>
    </source>
</reference>
<keyword evidence="1" id="KW-0472">Membrane</keyword>
<dbReference type="InterPro" id="IPR005069">
    <property type="entry name" value="Nucl-diP-sugar_transferase"/>
</dbReference>
<sequence>MYTSVCMIPFPFSLFVLIMFIFSIPLVILIEFHYYLQIKLYPKFELIIINNFFSFFQNVSEMNILNVFNISLLFSYLPLTPINPYNHHHLVYITITTSKYAKLLEYCIDSLHLNNISKQIIIFSLDRKIEKVCRMKNVNSLLLNIPNISQMNHWEVLRLKHVFQYLFICLNCDVLFFDVDIIFYSNIQNDLIKTMKDSDFLIMDEAYKPRKTVNLNHSHFIFNTGFVFTQSSKATKIFYRKWILDSFKKKRISSSENQKRFNTIINQNGKIIDFSQNEQSIIYHFTFDGGFDLKIHFLNPIKYLNYCSMISMFKKEKKAHLYKIYQTLNYSKELNETNPKILHLACLNFYNKLKFISNMSLKEKSYDYHMNYLANSQIKFIALYP</sequence>
<comment type="caution">
    <text evidence="3">The sequence shown here is derived from an EMBL/GenBank/DDBJ whole genome shotgun (WGS) entry which is preliminary data.</text>
</comment>
<evidence type="ECO:0000256" key="1">
    <source>
        <dbReference type="SAM" id="Phobius"/>
    </source>
</evidence>
<keyword evidence="1" id="KW-1133">Transmembrane helix</keyword>
<name>A0ABR2GT90_9EUKA</name>
<protein>
    <recommendedName>
        <fullName evidence="2">Nucleotide-diphospho-sugar transferase domain-containing protein</fullName>
    </recommendedName>
</protein>